<feature type="signal peptide" evidence="8">
    <location>
        <begin position="1"/>
        <end position="24"/>
    </location>
</feature>
<dbReference type="Gene3D" id="3.10.200.10">
    <property type="entry name" value="Alpha carbonic anhydrase"/>
    <property type="match status" value="1"/>
</dbReference>
<feature type="domain" description="Alpha-carbonic anhydrase" evidence="11">
    <location>
        <begin position="73"/>
        <end position="328"/>
    </location>
</feature>
<dbReference type="SMART" id="SM01057">
    <property type="entry name" value="Carb_anhydrase"/>
    <property type="match status" value="1"/>
</dbReference>
<evidence type="ECO:0000256" key="3">
    <source>
        <dbReference type="ARBA" id="ARBA00012925"/>
    </source>
</evidence>
<evidence type="ECO:0000256" key="8">
    <source>
        <dbReference type="RuleBase" id="RU367011"/>
    </source>
</evidence>
<comment type="similarity">
    <text evidence="2 8">Belongs to the alpha-carbonic anhydrase family.</text>
</comment>
<keyword evidence="4 8" id="KW-0479">Metal-binding</keyword>
<keyword evidence="10" id="KW-1133">Transmembrane helix</keyword>
<keyword evidence="12" id="KW-1185">Reference proteome</keyword>
<keyword evidence="5 8" id="KW-0862">Zinc</keyword>
<evidence type="ECO:0000256" key="5">
    <source>
        <dbReference type="ARBA" id="ARBA00022833"/>
    </source>
</evidence>
<evidence type="ECO:0000259" key="11">
    <source>
        <dbReference type="PROSITE" id="PS51144"/>
    </source>
</evidence>
<dbReference type="SUPFAM" id="SSF51069">
    <property type="entry name" value="Carbonic anhydrase"/>
    <property type="match status" value="1"/>
</dbReference>
<sequence>MYFFPTFYLYLFIFILLDLNSILGDNNLDANLIGNLPFTQEENHQKTTSHHHHNHHHNSQKTAHHHSSSDTSHSWGYEDHNGPHTWGKHCRHGTRQSPIDIRTSNLEFAYINQLHFVNYDQSGAVELKNNGHGVAISGFEKWEPRQRPYIYGGGLTGKYLLLQFHFHWTSDHLYGSEHTINNLHYPVEVHLVHVKEEYNTLTEALEQPDGLAVVGIFMYIGNDGSSMANLETGLKRVVEQDSATLIFNYTVGVHLPPVLENFYRYQGSLTTPGCDESVIWTLMAEPIPILVQQLETLRAIHGPVFGKRLSVNNRPLQPLNGRRVQFRSSSLNRQKICSNDTFVTKPSGNGSGFVSVLNRPLAFIFAFFTFLAFSNNYYTVI</sequence>
<name>A0A914LIZ2_MELIC</name>
<dbReference type="GO" id="GO:0008270">
    <property type="term" value="F:zinc ion binding"/>
    <property type="evidence" value="ECO:0007669"/>
    <property type="project" value="UniProtKB-UniRule"/>
</dbReference>
<dbReference type="InterPro" id="IPR018338">
    <property type="entry name" value="Carbonic_anhydrase_a-class_CS"/>
</dbReference>
<evidence type="ECO:0000256" key="4">
    <source>
        <dbReference type="ARBA" id="ARBA00022723"/>
    </source>
</evidence>
<accession>A0A914LIZ2</accession>
<dbReference type="PROSITE" id="PS51144">
    <property type="entry name" value="ALPHA_CA_2"/>
    <property type="match status" value="1"/>
</dbReference>
<feature type="region of interest" description="Disordered" evidence="9">
    <location>
        <begin position="42"/>
        <end position="75"/>
    </location>
</feature>
<comment type="catalytic activity">
    <reaction evidence="7 8">
        <text>hydrogencarbonate + H(+) = CO2 + H2O</text>
        <dbReference type="Rhea" id="RHEA:10748"/>
        <dbReference type="ChEBI" id="CHEBI:15377"/>
        <dbReference type="ChEBI" id="CHEBI:15378"/>
        <dbReference type="ChEBI" id="CHEBI:16526"/>
        <dbReference type="ChEBI" id="CHEBI:17544"/>
        <dbReference type="EC" id="4.2.1.1"/>
    </reaction>
</comment>
<evidence type="ECO:0000256" key="9">
    <source>
        <dbReference type="SAM" id="MobiDB-lite"/>
    </source>
</evidence>
<feature type="compositionally biased region" description="Basic residues" evidence="9">
    <location>
        <begin position="47"/>
        <end position="66"/>
    </location>
</feature>
<keyword evidence="10" id="KW-0812">Transmembrane</keyword>
<feature type="chain" id="PRO_5038167168" description="Carbonic anhydrase" evidence="8">
    <location>
        <begin position="25"/>
        <end position="381"/>
    </location>
</feature>
<dbReference type="InterPro" id="IPR023561">
    <property type="entry name" value="Carbonic_anhydrase_a-class"/>
</dbReference>
<dbReference type="Proteomes" id="UP000887563">
    <property type="component" value="Unplaced"/>
</dbReference>
<dbReference type="PANTHER" id="PTHR18952">
    <property type="entry name" value="CARBONIC ANHYDRASE"/>
    <property type="match status" value="1"/>
</dbReference>
<dbReference type="AlphaFoldDB" id="A0A914LIZ2"/>
<evidence type="ECO:0000313" key="13">
    <source>
        <dbReference type="WBParaSite" id="Minc3s00543g14033"/>
    </source>
</evidence>
<evidence type="ECO:0000256" key="2">
    <source>
        <dbReference type="ARBA" id="ARBA00010718"/>
    </source>
</evidence>
<dbReference type="PANTHER" id="PTHR18952:SF141">
    <property type="entry name" value="CARBONIC ANHYDRASE"/>
    <property type="match status" value="1"/>
</dbReference>
<evidence type="ECO:0000313" key="12">
    <source>
        <dbReference type="Proteomes" id="UP000887563"/>
    </source>
</evidence>
<evidence type="ECO:0000256" key="1">
    <source>
        <dbReference type="ARBA" id="ARBA00001947"/>
    </source>
</evidence>
<evidence type="ECO:0000256" key="6">
    <source>
        <dbReference type="ARBA" id="ARBA00023239"/>
    </source>
</evidence>
<dbReference type="WBParaSite" id="Minc3s00543g14033">
    <property type="protein sequence ID" value="Minc3s00543g14033"/>
    <property type="gene ID" value="Minc3s00543g14033"/>
</dbReference>
<dbReference type="InterPro" id="IPR001148">
    <property type="entry name" value="CA_dom"/>
</dbReference>
<reference evidence="13" key="1">
    <citation type="submission" date="2022-11" db="UniProtKB">
        <authorList>
            <consortium name="WormBaseParasite"/>
        </authorList>
    </citation>
    <scope>IDENTIFICATION</scope>
</reference>
<evidence type="ECO:0000256" key="7">
    <source>
        <dbReference type="ARBA" id="ARBA00048348"/>
    </source>
</evidence>
<dbReference type="InterPro" id="IPR036398">
    <property type="entry name" value="CA_dom_sf"/>
</dbReference>
<comment type="cofactor">
    <cofactor evidence="1 8">
        <name>Zn(2+)</name>
        <dbReference type="ChEBI" id="CHEBI:29105"/>
    </cofactor>
</comment>
<keyword evidence="8" id="KW-0732">Signal</keyword>
<evidence type="ECO:0000256" key="10">
    <source>
        <dbReference type="SAM" id="Phobius"/>
    </source>
</evidence>
<dbReference type="Pfam" id="PF00194">
    <property type="entry name" value="Carb_anhydrase"/>
    <property type="match status" value="1"/>
</dbReference>
<feature type="transmembrane region" description="Helical" evidence="10">
    <location>
        <begin position="361"/>
        <end position="378"/>
    </location>
</feature>
<dbReference type="PROSITE" id="PS00162">
    <property type="entry name" value="ALPHA_CA_1"/>
    <property type="match status" value="1"/>
</dbReference>
<dbReference type="CDD" id="cd00326">
    <property type="entry name" value="alpha_CA"/>
    <property type="match status" value="1"/>
</dbReference>
<protein>
    <recommendedName>
        <fullName evidence="3 8">Carbonic anhydrase</fullName>
        <ecNumber evidence="3 8">4.2.1.1</ecNumber>
    </recommendedName>
</protein>
<proteinExistence type="inferred from homology"/>
<dbReference type="GO" id="GO:0005737">
    <property type="term" value="C:cytoplasm"/>
    <property type="evidence" value="ECO:0007669"/>
    <property type="project" value="TreeGrafter"/>
</dbReference>
<organism evidence="12 13">
    <name type="scientific">Meloidogyne incognita</name>
    <name type="common">Southern root-knot nematode worm</name>
    <name type="synonym">Oxyuris incognita</name>
    <dbReference type="NCBI Taxonomy" id="6306"/>
    <lineage>
        <taxon>Eukaryota</taxon>
        <taxon>Metazoa</taxon>
        <taxon>Ecdysozoa</taxon>
        <taxon>Nematoda</taxon>
        <taxon>Chromadorea</taxon>
        <taxon>Rhabditida</taxon>
        <taxon>Tylenchina</taxon>
        <taxon>Tylenchomorpha</taxon>
        <taxon>Tylenchoidea</taxon>
        <taxon>Meloidogynidae</taxon>
        <taxon>Meloidogyninae</taxon>
        <taxon>Meloidogyne</taxon>
        <taxon>Meloidogyne incognita group</taxon>
    </lineage>
</organism>
<keyword evidence="6 8" id="KW-0456">Lyase</keyword>
<comment type="function">
    <text evidence="8">Reversible hydration of carbon dioxide.</text>
</comment>
<dbReference type="GO" id="GO:0004089">
    <property type="term" value="F:carbonate dehydratase activity"/>
    <property type="evidence" value="ECO:0007669"/>
    <property type="project" value="UniProtKB-UniRule"/>
</dbReference>
<keyword evidence="10" id="KW-0472">Membrane</keyword>
<dbReference type="EC" id="4.2.1.1" evidence="3 8"/>